<evidence type="ECO:0000313" key="1">
    <source>
        <dbReference type="EMBL" id="SCY38491.1"/>
    </source>
</evidence>
<dbReference type="OrthoDB" id="7683233at2"/>
<organism evidence="1 2">
    <name type="scientific">Paracoccus tibetensis</name>
    <dbReference type="NCBI Taxonomy" id="336292"/>
    <lineage>
        <taxon>Bacteria</taxon>
        <taxon>Pseudomonadati</taxon>
        <taxon>Pseudomonadota</taxon>
        <taxon>Alphaproteobacteria</taxon>
        <taxon>Rhodobacterales</taxon>
        <taxon>Paracoccaceae</taxon>
        <taxon>Paracoccus</taxon>
    </lineage>
</organism>
<proteinExistence type="predicted"/>
<reference evidence="1 2" key="1">
    <citation type="submission" date="2016-10" db="EMBL/GenBank/DDBJ databases">
        <authorList>
            <person name="de Groot N.N."/>
        </authorList>
    </citation>
    <scope>NUCLEOTIDE SEQUENCE [LARGE SCALE GENOMIC DNA]</scope>
    <source>
        <strain evidence="1 2">CGMCC 1.8925</strain>
    </source>
</reference>
<evidence type="ECO:0000313" key="2">
    <source>
        <dbReference type="Proteomes" id="UP000199502"/>
    </source>
</evidence>
<dbReference type="AlphaFoldDB" id="A0A1G5FH80"/>
<dbReference type="Proteomes" id="UP000199502">
    <property type="component" value="Unassembled WGS sequence"/>
</dbReference>
<dbReference type="STRING" id="336292.SAMN05660710_01411"/>
<protein>
    <recommendedName>
        <fullName evidence="3">Methyl-accepting chemotaxis protein</fullName>
    </recommendedName>
</protein>
<dbReference type="RefSeq" id="WP_090741717.1">
    <property type="nucleotide sequence ID" value="NZ_FMVT01000004.1"/>
</dbReference>
<name>A0A1G5FH80_9RHOB</name>
<sequence length="587" mass="61334">MAALARRLDDGSLALHPEAQLSALADALAGWNARSEGAYIAAGEDLAALHAMLRRIEAALARTIDVMTGPEVQQIDERLGTTAGHAATLARNGQAIERQLAEVLAGREDAAAGNEQVERAFKLLDYIALVARTHTGSIAGRGSPMAPFLDQVSALVGGGRRQAAALSERLAELHRSLGAAAGLLRERQHEEARQAPLQEVVAALSRGLAARRGAADEGRAGAHLAFAEAARAVGEVVAVLQFHDIARQRLEHVVAHLGLMSALLSGATAGPDLPADAPTRRAWIAAIARLERAQLLDLAQLYQDRMSMIGGSLDGILSQSRSGAGLVAAMLRDERDRAEDGAIGLVQQAQQLEERFLMRERHRAQICDSLADCVRAAEQFAAMTSSLDEIEFSLRLAGFNAAIHAADRDSGDRTIGYIAHEIRDSAASAQAGGDLIRMGVARTAAAADALQSVLLPVETGSAAAIRGVIGAVVAAVGAAEAECLAQLAGAQGAAADVPARVARAKGLMQGHVEGRTLINALIDALGTFAAAAPSEADLSALATRLAADYTMREERDILARIFPGVIPESHPEAETGAAEDDLADIFF</sequence>
<keyword evidence="2" id="KW-1185">Reference proteome</keyword>
<accession>A0A1G5FH80</accession>
<dbReference type="EMBL" id="FMVT01000004">
    <property type="protein sequence ID" value="SCY38491.1"/>
    <property type="molecule type" value="Genomic_DNA"/>
</dbReference>
<evidence type="ECO:0008006" key="3">
    <source>
        <dbReference type="Google" id="ProtNLM"/>
    </source>
</evidence>
<gene>
    <name evidence="1" type="ORF">SAMN05660710_01411</name>
</gene>